<dbReference type="Proteomes" id="UP000663825">
    <property type="component" value="Unassembled WGS sequence"/>
</dbReference>
<dbReference type="EMBL" id="CAJOBQ010000078">
    <property type="protein sequence ID" value="CAF4246705.1"/>
    <property type="molecule type" value="Genomic_DNA"/>
</dbReference>
<dbReference type="EMBL" id="CAJOBR010000835">
    <property type="protein sequence ID" value="CAF4551740.1"/>
    <property type="molecule type" value="Genomic_DNA"/>
</dbReference>
<dbReference type="EMBL" id="CAJOBP010001504">
    <property type="protein sequence ID" value="CAF4289664.1"/>
    <property type="molecule type" value="Genomic_DNA"/>
</dbReference>
<gene>
    <name evidence="4" type="ORF">FME351_LOCUS15624</name>
    <name evidence="5" type="ORF">GRG538_LOCUS25857</name>
    <name evidence="6" type="ORF">HFQ381_LOCUS6875</name>
    <name evidence="2" type="ORF">KIK155_LOCUS7178</name>
    <name evidence="3" type="ORF">LUA448_LOCUS21684</name>
    <name evidence="10" type="ORF">QYT958_LOCUS8354</name>
    <name evidence="1" type="ORF">TIS948_LOCUS5068</name>
    <name evidence="9" type="ORF">TOA249_LOCUS1777</name>
    <name evidence="7" type="ORF">TSG867_LOCUS2818</name>
    <name evidence="8" type="ORF">UJA718_LOCUS11931</name>
</gene>
<proteinExistence type="predicted"/>
<dbReference type="EMBL" id="CAJOBO010000318">
    <property type="protein sequence ID" value="CAF4191535.1"/>
    <property type="molecule type" value="Genomic_DNA"/>
</dbReference>
<evidence type="ECO:0000313" key="10">
    <source>
        <dbReference type="EMBL" id="CAF4551740.1"/>
    </source>
</evidence>
<dbReference type="EMBL" id="CAJNYD010002878">
    <property type="protein sequence ID" value="CAF3447808.1"/>
    <property type="molecule type" value="Genomic_DNA"/>
</dbReference>
<dbReference type="Proteomes" id="UP000663862">
    <property type="component" value="Unassembled WGS sequence"/>
</dbReference>
<dbReference type="Proteomes" id="UP000663833">
    <property type="component" value="Unassembled WGS sequence"/>
</dbReference>
<dbReference type="EMBL" id="CAJNYV010000858">
    <property type="protein sequence ID" value="CAF3390719.1"/>
    <property type="molecule type" value="Genomic_DNA"/>
</dbReference>
<dbReference type="EMBL" id="CAJOBS010000053">
    <property type="protein sequence ID" value="CAF4480837.1"/>
    <property type="molecule type" value="Genomic_DNA"/>
</dbReference>
<protein>
    <submittedName>
        <fullName evidence="2">Uncharacterized protein</fullName>
    </submittedName>
</protein>
<dbReference type="Proteomes" id="UP000663838">
    <property type="component" value="Unassembled WGS sequence"/>
</dbReference>
<name>A0A817Z9V1_9BILA</name>
<dbReference type="AlphaFoldDB" id="A0A817Z9V1"/>
<dbReference type="Proteomes" id="UP000663873">
    <property type="component" value="Unassembled WGS sequence"/>
</dbReference>
<dbReference type="Proteomes" id="UP000663872">
    <property type="component" value="Unassembled WGS sequence"/>
</dbReference>
<comment type="caution">
    <text evidence="2">The sequence shown here is derived from an EMBL/GenBank/DDBJ whole genome shotgun (WGS) entry which is preliminary data.</text>
</comment>
<evidence type="ECO:0000313" key="3">
    <source>
        <dbReference type="EMBL" id="CAF3447808.1"/>
    </source>
</evidence>
<organism evidence="2 11">
    <name type="scientific">Rotaria socialis</name>
    <dbReference type="NCBI Taxonomy" id="392032"/>
    <lineage>
        <taxon>Eukaryota</taxon>
        <taxon>Metazoa</taxon>
        <taxon>Spiralia</taxon>
        <taxon>Gnathifera</taxon>
        <taxon>Rotifera</taxon>
        <taxon>Eurotatoria</taxon>
        <taxon>Bdelloidea</taxon>
        <taxon>Philodinida</taxon>
        <taxon>Philodinidae</taxon>
        <taxon>Rotaria</taxon>
    </lineage>
</organism>
<dbReference type="EMBL" id="CAJNXB010000574">
    <property type="protein sequence ID" value="CAF3070621.1"/>
    <property type="molecule type" value="Genomic_DNA"/>
</dbReference>
<dbReference type="Proteomes" id="UP000663865">
    <property type="component" value="Unassembled WGS sequence"/>
</dbReference>
<dbReference type="Proteomes" id="UP000663869">
    <property type="component" value="Unassembled WGS sequence"/>
</dbReference>
<evidence type="ECO:0000313" key="11">
    <source>
        <dbReference type="Proteomes" id="UP000663865"/>
    </source>
</evidence>
<evidence type="ECO:0000313" key="5">
    <source>
        <dbReference type="EMBL" id="CAF3662693.1"/>
    </source>
</evidence>
<reference evidence="2" key="1">
    <citation type="submission" date="2021-02" db="EMBL/GenBank/DDBJ databases">
        <authorList>
            <person name="Nowell W R."/>
        </authorList>
    </citation>
    <scope>NUCLEOTIDE SEQUENCE</scope>
</reference>
<dbReference type="EMBL" id="CAJNYT010004422">
    <property type="protein sequence ID" value="CAF3662693.1"/>
    <property type="molecule type" value="Genomic_DNA"/>
</dbReference>
<keyword evidence="12" id="KW-1185">Reference proteome</keyword>
<dbReference type="OrthoDB" id="9996301at2759"/>
<evidence type="ECO:0000313" key="2">
    <source>
        <dbReference type="EMBL" id="CAF3390719.1"/>
    </source>
</evidence>
<evidence type="ECO:0000313" key="12">
    <source>
        <dbReference type="Proteomes" id="UP000663873"/>
    </source>
</evidence>
<evidence type="ECO:0000313" key="9">
    <source>
        <dbReference type="EMBL" id="CAF4480837.1"/>
    </source>
</evidence>
<sequence length="193" mass="22238">MTATHIILGLTPTREYAVRRDILVGVKAPEFSIFDKSGKNLQYRIESKYLGLQKIELVSYPSKQVVGRLNSKVTWFLYEATFEILNSQTQQWITGSINQKLQILNHRSVIEWNGRRILMEHNIASLTTRFLDDQRGGQLVAEYKVSLASMFWATKYSLQIFSSDLPDALFIFGLSARDYIITKNSQKKINQNI</sequence>
<evidence type="ECO:0000313" key="7">
    <source>
        <dbReference type="EMBL" id="CAF4246705.1"/>
    </source>
</evidence>
<dbReference type="EMBL" id="CAJNYU010001934">
    <property type="protein sequence ID" value="CAF3482901.1"/>
    <property type="molecule type" value="Genomic_DNA"/>
</dbReference>
<evidence type="ECO:0000313" key="4">
    <source>
        <dbReference type="EMBL" id="CAF3482901.1"/>
    </source>
</evidence>
<dbReference type="Proteomes" id="UP000663851">
    <property type="component" value="Unassembled WGS sequence"/>
</dbReference>
<evidence type="ECO:0000313" key="6">
    <source>
        <dbReference type="EMBL" id="CAF4191535.1"/>
    </source>
</evidence>
<evidence type="ECO:0000313" key="8">
    <source>
        <dbReference type="EMBL" id="CAF4289664.1"/>
    </source>
</evidence>
<dbReference type="Proteomes" id="UP000663848">
    <property type="component" value="Unassembled WGS sequence"/>
</dbReference>
<accession>A0A817Z9V1</accession>
<evidence type="ECO:0000313" key="1">
    <source>
        <dbReference type="EMBL" id="CAF3070621.1"/>
    </source>
</evidence>